<evidence type="ECO:0000256" key="2">
    <source>
        <dbReference type="ARBA" id="ARBA00004170"/>
    </source>
</evidence>
<keyword evidence="9" id="KW-1185">Reference proteome</keyword>
<dbReference type="Gene3D" id="2.30.30.50">
    <property type="match status" value="1"/>
</dbReference>
<dbReference type="EMBL" id="CAMXCT020002591">
    <property type="protein sequence ID" value="CAL1152532.1"/>
    <property type="molecule type" value="Genomic_DNA"/>
</dbReference>
<evidence type="ECO:0000313" key="9">
    <source>
        <dbReference type="Proteomes" id="UP001152797"/>
    </source>
</evidence>
<sequence length="366" mass="41749">MSVAVKELLGESLTFYVSELFKPDYVHPFMNIDVSVVSDSVKPIPPQWVNDVELDEFGAEMGDVIGEGPVLSWSSEERKQRYLSALRRLELNEEMLTSKRMTGMSKSELGQEKKRVKAELKRYDTDWKRQFKVLPNHSQKEVMRPLYLYYRTVNMKDGCAEEEEEEEEEEVEVRITMKSSREKAEQQIGQLEDILPIEKEYRAYKNIKEELQKAIPGDHQPLSRNCGAFVREPSVAYLEHPRIAMRLRGLVLLAVAAALGLWNSTSFVGNGLPGRTSSLALQAEAAPKKKEKAPWVGPKKGSWVKILRPESYWYQTRGQVVNVNQKPEVKYPVTVKFDRVNFSNVNTNGFALWEVIEAPAPGPGEV</sequence>
<dbReference type="GO" id="GO:0015979">
    <property type="term" value="P:photosynthesis"/>
    <property type="evidence" value="ECO:0007669"/>
    <property type="project" value="UniProtKB-KW"/>
</dbReference>
<dbReference type="EMBL" id="CAMXCT030002591">
    <property type="protein sequence ID" value="CAL4786469.1"/>
    <property type="molecule type" value="Genomic_DNA"/>
</dbReference>
<comment type="subcellular location">
    <subcellularLocation>
        <location evidence="2">Membrane</location>
        <topology evidence="2">Peripheral membrane protein</topology>
    </subcellularLocation>
</comment>
<dbReference type="PANTHER" id="PTHR34549">
    <property type="entry name" value="PHOTOSYSTEM I REACTION CENTER SUBUNIT IV A, CHLOROPLASTIC-RELATED"/>
    <property type="match status" value="1"/>
</dbReference>
<keyword evidence="5" id="KW-0603">Photosystem I</keyword>
<reference evidence="8 9" key="2">
    <citation type="submission" date="2024-05" db="EMBL/GenBank/DDBJ databases">
        <authorList>
            <person name="Chen Y."/>
            <person name="Shah S."/>
            <person name="Dougan E. K."/>
            <person name="Thang M."/>
            <person name="Chan C."/>
        </authorList>
    </citation>
    <scope>NUCLEOTIDE SEQUENCE [LARGE SCALE GENOMIC DNA]</scope>
</reference>
<organism evidence="7">
    <name type="scientific">Cladocopium goreaui</name>
    <dbReference type="NCBI Taxonomy" id="2562237"/>
    <lineage>
        <taxon>Eukaryota</taxon>
        <taxon>Sar</taxon>
        <taxon>Alveolata</taxon>
        <taxon>Dinophyceae</taxon>
        <taxon>Suessiales</taxon>
        <taxon>Symbiodiniaceae</taxon>
        <taxon>Cladocopium</taxon>
    </lineage>
</organism>
<keyword evidence="4" id="KW-0602">Photosynthesis</keyword>
<dbReference type="InterPro" id="IPR003375">
    <property type="entry name" value="PSI_PsaE"/>
</dbReference>
<protein>
    <submittedName>
        <fullName evidence="8">Photosystem I reaction center subunit IV, chloroplastic (PSI-E) (P30 protein) (Photosystem I 8.1 kDa protein)</fullName>
    </submittedName>
</protein>
<evidence type="ECO:0000256" key="1">
    <source>
        <dbReference type="ARBA" id="ARBA00001993"/>
    </source>
</evidence>
<dbReference type="Proteomes" id="UP001152797">
    <property type="component" value="Unassembled WGS sequence"/>
</dbReference>
<dbReference type="PANTHER" id="PTHR34549:SF2">
    <property type="entry name" value="PHOTOSYSTEM I SUBUNIT IV"/>
    <property type="match status" value="1"/>
</dbReference>
<evidence type="ECO:0000313" key="7">
    <source>
        <dbReference type="EMBL" id="CAI3999157.1"/>
    </source>
</evidence>
<dbReference type="EMBL" id="CAMXCT010002591">
    <property type="protein sequence ID" value="CAI3999157.1"/>
    <property type="molecule type" value="Genomic_DNA"/>
</dbReference>
<evidence type="ECO:0000256" key="3">
    <source>
        <dbReference type="ARBA" id="ARBA00007501"/>
    </source>
</evidence>
<comment type="similarity">
    <text evidence="3">Belongs to the PsaE family.</text>
</comment>
<keyword evidence="6" id="KW-0472">Membrane</keyword>
<comment type="caution">
    <text evidence="7">The sequence shown here is derived from an EMBL/GenBank/DDBJ whole genome shotgun (WGS) entry which is preliminary data.</text>
</comment>
<evidence type="ECO:0000313" key="8">
    <source>
        <dbReference type="EMBL" id="CAL4786469.1"/>
    </source>
</evidence>
<dbReference type="OrthoDB" id="2161449at2759"/>
<evidence type="ECO:0000256" key="6">
    <source>
        <dbReference type="ARBA" id="ARBA00023136"/>
    </source>
</evidence>
<dbReference type="Pfam" id="PF02427">
    <property type="entry name" value="PSI_PsaE"/>
    <property type="match status" value="1"/>
</dbReference>
<dbReference type="InterPro" id="IPR008990">
    <property type="entry name" value="Elect_transpt_acc-like_dom_sf"/>
</dbReference>
<accession>A0A9P1G6K5</accession>
<evidence type="ECO:0000256" key="5">
    <source>
        <dbReference type="ARBA" id="ARBA00022836"/>
    </source>
</evidence>
<reference evidence="7" key="1">
    <citation type="submission" date="2022-10" db="EMBL/GenBank/DDBJ databases">
        <authorList>
            <person name="Chen Y."/>
            <person name="Dougan E. K."/>
            <person name="Chan C."/>
            <person name="Rhodes N."/>
            <person name="Thang M."/>
        </authorList>
    </citation>
    <scope>NUCLEOTIDE SEQUENCE</scope>
</reference>
<dbReference type="SUPFAM" id="SSF50090">
    <property type="entry name" value="Electron transport accessory proteins"/>
    <property type="match status" value="1"/>
</dbReference>
<dbReference type="GO" id="GO:0009538">
    <property type="term" value="C:photosystem I reaction center"/>
    <property type="evidence" value="ECO:0007669"/>
    <property type="project" value="InterPro"/>
</dbReference>
<name>A0A9P1G6K5_9DINO</name>
<dbReference type="AlphaFoldDB" id="A0A9P1G6K5"/>
<evidence type="ECO:0000256" key="4">
    <source>
        <dbReference type="ARBA" id="ARBA00022531"/>
    </source>
</evidence>
<proteinExistence type="inferred from homology"/>
<gene>
    <name evidence="7" type="ORF">C1SCF055_LOCUS25398</name>
</gene>
<comment type="function">
    <text evidence="1">Stabilizes the interaction between PsaC and the PSI core, assists the docking of the ferredoxin to PSI and interacts with ferredoxin-NADP oxidoreductase.</text>
</comment>